<evidence type="ECO:0000313" key="2">
    <source>
        <dbReference type="EMBL" id="MBB3166849.1"/>
    </source>
</evidence>
<dbReference type="InterPro" id="IPR002725">
    <property type="entry name" value="YgjP-like_metallopeptidase"/>
</dbReference>
<evidence type="ECO:0000313" key="3">
    <source>
        <dbReference type="Proteomes" id="UP000559987"/>
    </source>
</evidence>
<dbReference type="EMBL" id="JACHXZ010000001">
    <property type="protein sequence ID" value="MBB3166849.1"/>
    <property type="molecule type" value="Genomic_DNA"/>
</dbReference>
<accession>A0A839UJQ8</accession>
<dbReference type="Proteomes" id="UP000559987">
    <property type="component" value="Unassembled WGS sequence"/>
</dbReference>
<organism evidence="2 3">
    <name type="scientific">Simiduia aestuariiviva</name>
    <dbReference type="NCBI Taxonomy" id="1510459"/>
    <lineage>
        <taxon>Bacteria</taxon>
        <taxon>Pseudomonadati</taxon>
        <taxon>Pseudomonadota</taxon>
        <taxon>Gammaproteobacteria</taxon>
        <taxon>Cellvibrionales</taxon>
        <taxon>Cellvibrionaceae</taxon>
        <taxon>Simiduia</taxon>
    </lineage>
</organism>
<protein>
    <recommendedName>
        <fullName evidence="1">YgjP-like metallopeptidase domain-containing protein</fullName>
    </recommendedName>
</protein>
<proteinExistence type="predicted"/>
<sequence length="252" mass="28637">MHFSIDHGGGGARPSVSADLPPTLLRQLHIVRSRRRATIGIRIYPDRIQVNAPIGVAQSELLALLAHKRQWIEQRLASARARFAERPVYRYEAGERWPYLGNHYPLVIALGTHTHVALRDHQLHVCLSRRGRRPQAERVKAALTDWYKAEALSLLEAKSRALAGQLGEPVGRVAVKFTRSKWGHCTSAGDLQYNWLILQAAPEVVDYLVAHEVSHLRHANHSAAFWRQVEILCPHYAEARRWLKRHGHSLSM</sequence>
<reference evidence="2 3" key="1">
    <citation type="submission" date="2020-08" db="EMBL/GenBank/DDBJ databases">
        <title>Genomic Encyclopedia of Type Strains, Phase III (KMG-III): the genomes of soil and plant-associated and newly described type strains.</title>
        <authorList>
            <person name="Whitman W."/>
        </authorList>
    </citation>
    <scope>NUCLEOTIDE SEQUENCE [LARGE SCALE GENOMIC DNA]</scope>
    <source>
        <strain evidence="2 3">CECT 8571</strain>
    </source>
</reference>
<dbReference type="PANTHER" id="PTHR30399">
    <property type="entry name" value="UNCHARACTERIZED PROTEIN YGJP"/>
    <property type="match status" value="1"/>
</dbReference>
<dbReference type="InterPro" id="IPR053136">
    <property type="entry name" value="UTP_pyrophosphatase-like"/>
</dbReference>
<dbReference type="PANTHER" id="PTHR30399:SF1">
    <property type="entry name" value="UTP PYROPHOSPHATASE"/>
    <property type="match status" value="1"/>
</dbReference>
<dbReference type="CDD" id="cd07344">
    <property type="entry name" value="M48_yhfN_like"/>
    <property type="match status" value="1"/>
</dbReference>
<gene>
    <name evidence="2" type="ORF">FHS30_000025</name>
</gene>
<name>A0A839UJQ8_9GAMM</name>
<dbReference type="Pfam" id="PF01863">
    <property type="entry name" value="YgjP-like"/>
    <property type="match status" value="1"/>
</dbReference>
<comment type="caution">
    <text evidence="2">The sequence shown here is derived from an EMBL/GenBank/DDBJ whole genome shotgun (WGS) entry which is preliminary data.</text>
</comment>
<dbReference type="Gene3D" id="3.30.2010.10">
    <property type="entry name" value="Metalloproteases ('zincins'), catalytic domain"/>
    <property type="match status" value="1"/>
</dbReference>
<feature type="domain" description="YgjP-like metallopeptidase" evidence="1">
    <location>
        <begin position="38"/>
        <end position="246"/>
    </location>
</feature>
<evidence type="ECO:0000259" key="1">
    <source>
        <dbReference type="Pfam" id="PF01863"/>
    </source>
</evidence>
<keyword evidence="3" id="KW-1185">Reference proteome</keyword>
<dbReference type="AlphaFoldDB" id="A0A839UJQ8"/>
<dbReference type="RefSeq" id="WP_183907202.1">
    <property type="nucleotide sequence ID" value="NZ_JACHXZ010000001.1"/>
</dbReference>